<evidence type="ECO:0000259" key="4">
    <source>
        <dbReference type="PROSITE" id="PS51387"/>
    </source>
</evidence>
<dbReference type="RefSeq" id="WP_233733166.1">
    <property type="nucleotide sequence ID" value="NZ_JAJVCN010000004.1"/>
</dbReference>
<dbReference type="EMBL" id="JAJVCN010000004">
    <property type="protein sequence ID" value="MCE7010885.1"/>
    <property type="molecule type" value="Genomic_DNA"/>
</dbReference>
<dbReference type="InterPro" id="IPR036318">
    <property type="entry name" value="FAD-bd_PCMH-like_sf"/>
</dbReference>
<reference evidence="5 6" key="1">
    <citation type="submission" date="2021-12" db="EMBL/GenBank/DDBJ databases">
        <title>Genome sequence of Kibdelosporangium philippinense ATCC 49844.</title>
        <authorList>
            <person name="Fedorov E.A."/>
            <person name="Omeragic M."/>
            <person name="Shalygina K.F."/>
            <person name="Maclea K.S."/>
        </authorList>
    </citation>
    <scope>NUCLEOTIDE SEQUENCE [LARGE SCALE GENOMIC DNA]</scope>
    <source>
        <strain evidence="5 6">ATCC 49844</strain>
    </source>
</reference>
<dbReference type="InterPro" id="IPR016166">
    <property type="entry name" value="FAD-bd_PCMH"/>
</dbReference>
<keyword evidence="3" id="KW-0560">Oxidoreductase</keyword>
<dbReference type="PANTHER" id="PTHR42659">
    <property type="entry name" value="XANTHINE DEHYDROGENASE SUBUNIT C-RELATED"/>
    <property type="match status" value="1"/>
</dbReference>
<dbReference type="PROSITE" id="PS51387">
    <property type="entry name" value="FAD_PCMH"/>
    <property type="match status" value="1"/>
</dbReference>
<evidence type="ECO:0000313" key="5">
    <source>
        <dbReference type="EMBL" id="MCE7010885.1"/>
    </source>
</evidence>
<dbReference type="InterPro" id="IPR051312">
    <property type="entry name" value="Diverse_Substr_Oxidored"/>
</dbReference>
<organism evidence="5 6">
    <name type="scientific">Kibdelosporangium philippinense</name>
    <dbReference type="NCBI Taxonomy" id="211113"/>
    <lineage>
        <taxon>Bacteria</taxon>
        <taxon>Bacillati</taxon>
        <taxon>Actinomycetota</taxon>
        <taxon>Actinomycetes</taxon>
        <taxon>Pseudonocardiales</taxon>
        <taxon>Pseudonocardiaceae</taxon>
        <taxon>Kibdelosporangium</taxon>
    </lineage>
</organism>
<dbReference type="Pfam" id="PF03450">
    <property type="entry name" value="CO_deh_flav_C"/>
    <property type="match status" value="1"/>
</dbReference>
<keyword evidence="1" id="KW-0285">Flavoprotein</keyword>
<name>A0ABS8ZV72_9PSEU</name>
<proteinExistence type="predicted"/>
<accession>A0ABS8ZV72</accession>
<feature type="domain" description="FAD-binding PCMH-type" evidence="4">
    <location>
        <begin position="3"/>
        <end position="178"/>
    </location>
</feature>
<dbReference type="PANTHER" id="PTHR42659:SF2">
    <property type="entry name" value="XANTHINE DEHYDROGENASE SUBUNIT C-RELATED"/>
    <property type="match status" value="1"/>
</dbReference>
<dbReference type="SUPFAM" id="SSF55447">
    <property type="entry name" value="CO dehydrogenase flavoprotein C-terminal domain-like"/>
    <property type="match status" value="1"/>
</dbReference>
<dbReference type="Gene3D" id="3.30.390.50">
    <property type="entry name" value="CO dehydrogenase flavoprotein, C-terminal domain"/>
    <property type="match status" value="1"/>
</dbReference>
<protein>
    <submittedName>
        <fullName evidence="5">FAD binding domain-containing protein</fullName>
    </submittedName>
</protein>
<keyword evidence="6" id="KW-1185">Reference proteome</keyword>
<evidence type="ECO:0000313" key="6">
    <source>
        <dbReference type="Proteomes" id="UP001521150"/>
    </source>
</evidence>
<dbReference type="Proteomes" id="UP001521150">
    <property type="component" value="Unassembled WGS sequence"/>
</dbReference>
<dbReference type="InterPro" id="IPR016169">
    <property type="entry name" value="FAD-bd_PCMH_sub2"/>
</dbReference>
<dbReference type="Pfam" id="PF00941">
    <property type="entry name" value="FAD_binding_5"/>
    <property type="match status" value="1"/>
</dbReference>
<sequence>MAEAALMPKLYRPETLTEACSLLASLDNPMVYGGGTAIQILIKQGILFADNFVDLSRIPRLREITADHNGLSVGPMVTVRRMETDERVRATSPLAASAYHLVANPRVRNTASVGGNIAHGDYRLDPPTALLVLNATIDATSTRGTRRIPAREFFVDFQQTALTPDEMVTAVRIPTQPTGSGRFVKYSSLSENDWPCASAAVLVVDSPRREVRIGLGALAPVPRFVSFDATGLTDQEAVDAALTAVDPALDPIPDVRGSVAYKRRLGRIAVEDAVRSAWKDLADG</sequence>
<dbReference type="InterPro" id="IPR005107">
    <property type="entry name" value="CO_DH_flav_C"/>
</dbReference>
<gene>
    <name evidence="5" type="ORF">LWC34_49995</name>
</gene>
<dbReference type="Gene3D" id="3.30.465.10">
    <property type="match status" value="1"/>
</dbReference>
<dbReference type="SUPFAM" id="SSF56176">
    <property type="entry name" value="FAD-binding/transporter-associated domain-like"/>
    <property type="match status" value="1"/>
</dbReference>
<evidence type="ECO:0000256" key="2">
    <source>
        <dbReference type="ARBA" id="ARBA00022827"/>
    </source>
</evidence>
<keyword evidence="2" id="KW-0274">FAD</keyword>
<dbReference type="InterPro" id="IPR002346">
    <property type="entry name" value="Mopterin_DH_FAD-bd"/>
</dbReference>
<dbReference type="Gene3D" id="3.30.43.10">
    <property type="entry name" value="Uridine Diphospho-n-acetylenolpyruvylglucosamine Reductase, domain 2"/>
    <property type="match status" value="1"/>
</dbReference>
<dbReference type="InterPro" id="IPR036683">
    <property type="entry name" value="CO_DH_flav_C_dom_sf"/>
</dbReference>
<comment type="caution">
    <text evidence="5">The sequence shown here is derived from an EMBL/GenBank/DDBJ whole genome shotgun (WGS) entry which is preliminary data.</text>
</comment>
<evidence type="ECO:0000256" key="1">
    <source>
        <dbReference type="ARBA" id="ARBA00022630"/>
    </source>
</evidence>
<evidence type="ECO:0000256" key="3">
    <source>
        <dbReference type="ARBA" id="ARBA00023002"/>
    </source>
</evidence>
<dbReference type="SMART" id="SM01092">
    <property type="entry name" value="CO_deh_flav_C"/>
    <property type="match status" value="1"/>
</dbReference>
<dbReference type="InterPro" id="IPR016167">
    <property type="entry name" value="FAD-bd_PCMH_sub1"/>
</dbReference>